<comment type="caution">
    <text evidence="3">The sequence shown here is derived from an EMBL/GenBank/DDBJ whole genome shotgun (WGS) entry which is preliminary data.</text>
</comment>
<evidence type="ECO:0000313" key="3">
    <source>
        <dbReference type="EMBL" id="MFC6644720.1"/>
    </source>
</evidence>
<evidence type="ECO:0000256" key="1">
    <source>
        <dbReference type="SAM" id="SignalP"/>
    </source>
</evidence>
<keyword evidence="1" id="KW-0732">Signal</keyword>
<evidence type="ECO:0000313" key="4">
    <source>
        <dbReference type="Proteomes" id="UP001596391"/>
    </source>
</evidence>
<accession>A0ABW1Z8I5</accession>
<dbReference type="InterPro" id="IPR035994">
    <property type="entry name" value="Nucleoside_phosphorylase_sf"/>
</dbReference>
<proteinExistence type="predicted"/>
<dbReference type="RefSeq" id="WP_263372725.1">
    <property type="nucleotide sequence ID" value="NZ_JAGSYD010000006.1"/>
</dbReference>
<protein>
    <recommendedName>
        <fullName evidence="2">Nucleoside phosphorylase domain-containing protein</fullName>
    </recommendedName>
</protein>
<feature type="domain" description="Nucleoside phosphorylase" evidence="2">
    <location>
        <begin position="60"/>
        <end position="169"/>
    </location>
</feature>
<dbReference type="SUPFAM" id="SSF53167">
    <property type="entry name" value="Purine and uridine phosphorylases"/>
    <property type="match status" value="1"/>
</dbReference>
<feature type="chain" id="PRO_5045693052" description="Nucleoside phosphorylase domain-containing protein" evidence="1">
    <location>
        <begin position="21"/>
        <end position="330"/>
    </location>
</feature>
<organism evidence="3 4">
    <name type="scientific">Granulicella cerasi</name>
    <dbReference type="NCBI Taxonomy" id="741063"/>
    <lineage>
        <taxon>Bacteria</taxon>
        <taxon>Pseudomonadati</taxon>
        <taxon>Acidobacteriota</taxon>
        <taxon>Terriglobia</taxon>
        <taxon>Terriglobales</taxon>
        <taxon>Acidobacteriaceae</taxon>
        <taxon>Granulicella</taxon>
    </lineage>
</organism>
<dbReference type="EMBL" id="JBHSWI010000001">
    <property type="protein sequence ID" value="MFC6644720.1"/>
    <property type="molecule type" value="Genomic_DNA"/>
</dbReference>
<dbReference type="Pfam" id="PF01048">
    <property type="entry name" value="PNP_UDP_1"/>
    <property type="match status" value="1"/>
</dbReference>
<evidence type="ECO:0000259" key="2">
    <source>
        <dbReference type="Pfam" id="PF01048"/>
    </source>
</evidence>
<dbReference type="InterPro" id="IPR000845">
    <property type="entry name" value="Nucleoside_phosphorylase_d"/>
</dbReference>
<reference evidence="4" key="1">
    <citation type="journal article" date="2019" name="Int. J. Syst. Evol. Microbiol.">
        <title>The Global Catalogue of Microorganisms (GCM) 10K type strain sequencing project: providing services to taxonomists for standard genome sequencing and annotation.</title>
        <authorList>
            <consortium name="The Broad Institute Genomics Platform"/>
            <consortium name="The Broad Institute Genome Sequencing Center for Infectious Disease"/>
            <person name="Wu L."/>
            <person name="Ma J."/>
        </authorList>
    </citation>
    <scope>NUCLEOTIDE SEQUENCE [LARGE SCALE GENOMIC DNA]</scope>
    <source>
        <strain evidence="4">CGMCC 1.16026</strain>
    </source>
</reference>
<dbReference type="Proteomes" id="UP001596391">
    <property type="component" value="Unassembled WGS sequence"/>
</dbReference>
<feature type="signal peptide" evidence="1">
    <location>
        <begin position="1"/>
        <end position="20"/>
    </location>
</feature>
<name>A0ABW1Z8I5_9BACT</name>
<sequence length="330" mass="35931">MILRTLASLALAAVSATAFAQFPAYDAAPRIGVLIPKGPPEYSQWYTALKDRKDVVDGPFQYNSGTIAGVPVVLYLQPTDGVLARALGEFSMIRDFNVKTVIYAGTSGGHLPKGQMGVGDIVLGAQNVNHGAYHLLADGTIDPGTFNSMQKDMLHFDGLYADPKMLQLLACSAKRVADTTKLPAFSEPVRRDTTPQVFYFGIQGTSTIWSDNKAYTEATMKVFHEIDEDGDWASNLAATLYKVPFIEVSVISNSIYAYPTADHGTPKAPKGEANSHLLAQRISNRVALDLIEHDGQRLLTGTWTEPTTSPFPESFYNDPLNPQALLKDCK</sequence>
<dbReference type="Gene3D" id="3.40.50.1580">
    <property type="entry name" value="Nucleoside phosphorylase domain"/>
    <property type="match status" value="1"/>
</dbReference>
<keyword evidence="4" id="KW-1185">Reference proteome</keyword>
<gene>
    <name evidence="3" type="ORF">ACFQBQ_03755</name>
</gene>